<dbReference type="Proteomes" id="UP000186744">
    <property type="component" value="Unassembled WGS sequence"/>
</dbReference>
<protein>
    <submittedName>
        <fullName evidence="3">YD repeat-containing protein</fullName>
    </submittedName>
</protein>
<feature type="non-terminal residue" evidence="3">
    <location>
        <position position="377"/>
    </location>
</feature>
<evidence type="ECO:0000256" key="1">
    <source>
        <dbReference type="SAM" id="SignalP"/>
    </source>
</evidence>
<dbReference type="AlphaFoldDB" id="A0A1N7LUM8"/>
<name>A0A1N7LUM8_9FLAO</name>
<feature type="domain" description="DUF6443" evidence="2">
    <location>
        <begin position="26"/>
        <end position="149"/>
    </location>
</feature>
<gene>
    <name evidence="3" type="ORF">SAMN05421786_1021</name>
</gene>
<evidence type="ECO:0000259" key="2">
    <source>
        <dbReference type="Pfam" id="PF20041"/>
    </source>
</evidence>
<feature type="signal peptide" evidence="1">
    <location>
        <begin position="1"/>
        <end position="18"/>
    </location>
</feature>
<dbReference type="InterPro" id="IPR045619">
    <property type="entry name" value="DUF6443"/>
</dbReference>
<evidence type="ECO:0000313" key="3">
    <source>
        <dbReference type="EMBL" id="SIS77482.1"/>
    </source>
</evidence>
<dbReference type="EMBL" id="FTOL01000002">
    <property type="protein sequence ID" value="SIS77482.1"/>
    <property type="molecule type" value="Genomic_DNA"/>
</dbReference>
<keyword evidence="1" id="KW-0732">Signal</keyword>
<evidence type="ECO:0000313" key="4">
    <source>
        <dbReference type="Proteomes" id="UP000186744"/>
    </source>
</evidence>
<dbReference type="STRING" id="373668.SAMN05421786_1021"/>
<accession>A0A1N7LUM8</accession>
<reference evidence="4" key="1">
    <citation type="submission" date="2017-01" db="EMBL/GenBank/DDBJ databases">
        <authorList>
            <person name="Varghese N."/>
            <person name="Submissions S."/>
        </authorList>
    </citation>
    <scope>NUCLEOTIDE SEQUENCE [LARGE SCALE GENOMIC DNA]</scope>
    <source>
        <strain evidence="4">DSM 18017</strain>
    </source>
</reference>
<dbReference type="Pfam" id="PF20041">
    <property type="entry name" value="DUF6443"/>
    <property type="match status" value="1"/>
</dbReference>
<dbReference type="Gene3D" id="2.180.10.10">
    <property type="entry name" value="RHS repeat-associated core"/>
    <property type="match status" value="1"/>
</dbReference>
<feature type="chain" id="PRO_5012003678" evidence="1">
    <location>
        <begin position="19"/>
        <end position="377"/>
    </location>
</feature>
<dbReference type="RefSeq" id="WP_228408975.1">
    <property type="nucleotide sequence ID" value="NZ_FTOL01000002.1"/>
</dbReference>
<organism evidence="3 4">
    <name type="scientific">Chryseobacterium ureilyticum</name>
    <dbReference type="NCBI Taxonomy" id="373668"/>
    <lineage>
        <taxon>Bacteria</taxon>
        <taxon>Pseudomonadati</taxon>
        <taxon>Bacteroidota</taxon>
        <taxon>Flavobacteriia</taxon>
        <taxon>Flavobacteriales</taxon>
        <taxon>Weeksellaceae</taxon>
        <taxon>Chryseobacterium group</taxon>
        <taxon>Chryseobacterium</taxon>
    </lineage>
</organism>
<keyword evidence="4" id="KW-1185">Reference proteome</keyword>
<sequence>MKKLIIPIGFLMFGTVKAQVSNTENYVQTKTYLDYSGTQATKSSETVQYFDGLGRPKQVIGVNASPQGKDVVTHIEYDQFGRHAKDFLPIPQSGTQSGGVYTSPLGNASSIYGGEKIYSEKILENSPLDRIQQQIQVGNDWTGKPVKFDYDANIHEDYVRQYKTITTWIEGRTETAIELNQYFLPAQLYKNTITDEDGNKTIEFKNGKGQVILVRKVVSVSENADTYYVYNEYDQLAFVIPPLASAPTIDNSTKEKLYYQYRYDGRGRLVEKKLPGKGWEFMVYDKADRLIMTQDANMREKNKWLITKYESLGRVAYTGIIGGGSRTSMQAQAENLIIVEGRSGSGFTKNGMQIQYSNGYFVDIETILSINYYDTYP</sequence>
<proteinExistence type="predicted"/>